<evidence type="ECO:0000313" key="2">
    <source>
        <dbReference type="Proteomes" id="UP000227088"/>
    </source>
</evidence>
<comment type="caution">
    <text evidence="1">The sequence shown here is derived from an EMBL/GenBank/DDBJ whole genome shotgun (WGS) entry which is preliminary data.</text>
</comment>
<proteinExistence type="predicted"/>
<protein>
    <submittedName>
        <fullName evidence="1">Uncharacterized protein</fullName>
    </submittedName>
</protein>
<dbReference type="EMBL" id="MABE01000235">
    <property type="protein sequence ID" value="OUS40833.1"/>
    <property type="molecule type" value="Genomic_DNA"/>
</dbReference>
<organism evidence="1 2">
    <name type="scientific">Oleispira antarctica</name>
    <dbReference type="NCBI Taxonomy" id="188908"/>
    <lineage>
        <taxon>Bacteria</taxon>
        <taxon>Pseudomonadati</taxon>
        <taxon>Pseudomonadota</taxon>
        <taxon>Gammaproteobacteria</taxon>
        <taxon>Oceanospirillales</taxon>
        <taxon>Oceanospirillaceae</taxon>
        <taxon>Oleispira</taxon>
    </lineage>
</organism>
<dbReference type="Proteomes" id="UP000227088">
    <property type="component" value="Unassembled WGS sequence"/>
</dbReference>
<name>A0A1Y5HYG0_OLEAN</name>
<gene>
    <name evidence="1" type="ORF">A9R00_04020</name>
</gene>
<accession>A0A1Y5HYG0</accession>
<reference evidence="2" key="1">
    <citation type="journal article" date="2017" name="Proc. Natl. Acad. Sci. U.S.A.">
        <title>Simulation of Deepwater Horizon oil plume reveals substrate specialization within a complex community of hydrocarbon degraders.</title>
        <authorList>
            <person name="Hu P."/>
            <person name="Dubinsky E.A."/>
            <person name="Probst A.J."/>
            <person name="Wang J."/>
            <person name="Sieber C.M.K."/>
            <person name="Tom L.M."/>
            <person name="Gardinali P."/>
            <person name="Banfield J.F."/>
            <person name="Atlas R.M."/>
            <person name="Andersen G.L."/>
        </authorList>
    </citation>
    <scope>NUCLEOTIDE SEQUENCE [LARGE SCALE GENOMIC DNA]</scope>
</reference>
<dbReference type="AlphaFoldDB" id="A0A1Y5HYG0"/>
<sequence>MQLNALLNPLKLSAAIGLASFLAGCSGNSSTTVSGPAPVIDPISINKEITEVEWTAANYDINASHAYRVITKNSMLRLVFTNQLAAFDTLVNLFRVDSNRDCNISGRMVAEQLGEICYEVEGGDPTTCVDDSPIREDTQKSQGIACQDGTVAGQYFDGFFNATARTDIRTVGESQTSTTLSAVDTAPTFDENGDPILDEDGDPVLKDFTEYHFQSDTSTFFFDNQYESYVDFSTATQTCGTKEYSAVERQGMRSDLVGTQEGDGTNNFYLYTELTDLELEATPTYICDVATEKVTTDYAYSLTTTMANAGMGGGTDRNTAVTWPDMMISLAGTPSGTLTLVHQNAAGDFTVTVTFSGDTVTVTDGTTSVSHSLAEFLALSEPAAE</sequence>
<evidence type="ECO:0000313" key="1">
    <source>
        <dbReference type="EMBL" id="OUS40833.1"/>
    </source>
</evidence>